<accession>A0ABX1A6T2</accession>
<evidence type="ECO:0000256" key="1">
    <source>
        <dbReference type="ARBA" id="ARBA00022723"/>
    </source>
</evidence>
<dbReference type="CDD" id="cd02065">
    <property type="entry name" value="B12-binding_like"/>
    <property type="match status" value="1"/>
</dbReference>
<dbReference type="Gene3D" id="3.40.50.280">
    <property type="entry name" value="Cobalamin-binding domain"/>
    <property type="match status" value="1"/>
</dbReference>
<name>A0ABX1A6T2_9ACTN</name>
<gene>
    <name evidence="4" type="ORF">HCJ93_05655</name>
</gene>
<dbReference type="InterPro" id="IPR036724">
    <property type="entry name" value="Cobalamin-bd_sf"/>
</dbReference>
<dbReference type="PANTHER" id="PTHR45833">
    <property type="entry name" value="METHIONINE SYNTHASE"/>
    <property type="match status" value="1"/>
</dbReference>
<reference evidence="4 5" key="1">
    <citation type="submission" date="2020-03" db="EMBL/GenBank/DDBJ databases">
        <title>WGS of actinomycetes isolated from Thailand.</title>
        <authorList>
            <person name="Thawai C."/>
        </authorList>
    </citation>
    <scope>NUCLEOTIDE SEQUENCE [LARGE SCALE GENOMIC DNA]</scope>
    <source>
        <strain evidence="4 5">SBST2-5</strain>
    </source>
</reference>
<sequence>MNRPTTTAGLHEQLWQAVVAADEYAAVDLVVQAMDDGVSGEDLLLDVIARVQERIGSEWAADRLTVAQEHAATAINERVVTALSHHRAMRQGKPSRGRVTVCCVDGEWHAFPARLVAEILQLRGWQVDYLGAQTPTPHLIAHLHSTNPAAVLLSGSIPTHLPNAHRAVTACQATGVPVVAGGRAFGADGRYARVLGADGWAPDARAAAALLEEGLTRSVTSAGRQALDDLPHLADQEYTMVVQARPRLVRQTVLDLETRFSAMAGYDDEQRERTAEDIAHIIDFLATALYVDDAEVFLTFLTWTAHLLEARKVPAASLLVGLDILAEQLHDFPRALRILTAGRSALHAMAAGPPALAEPAAAGADA</sequence>
<comment type="caution">
    <text evidence="4">The sequence shown here is derived from an EMBL/GenBank/DDBJ whole genome shotgun (WGS) entry which is preliminary data.</text>
</comment>
<dbReference type="Pfam" id="PF02607">
    <property type="entry name" value="B12-binding_2"/>
    <property type="match status" value="1"/>
</dbReference>
<evidence type="ECO:0000259" key="3">
    <source>
        <dbReference type="PROSITE" id="PS51332"/>
    </source>
</evidence>
<evidence type="ECO:0000256" key="2">
    <source>
        <dbReference type="ARBA" id="ARBA00023285"/>
    </source>
</evidence>
<protein>
    <submittedName>
        <fullName evidence="4">Cobalamin-binding protein</fullName>
    </submittedName>
</protein>
<keyword evidence="2" id="KW-0170">Cobalt</keyword>
<dbReference type="Proteomes" id="UP000730591">
    <property type="component" value="Unassembled WGS sequence"/>
</dbReference>
<dbReference type="Gene3D" id="1.10.1240.10">
    <property type="entry name" value="Methionine synthase domain"/>
    <property type="match status" value="1"/>
</dbReference>
<dbReference type="InterPro" id="IPR006158">
    <property type="entry name" value="Cobalamin-bd"/>
</dbReference>
<feature type="domain" description="B12-binding" evidence="3">
    <location>
        <begin position="96"/>
        <end position="230"/>
    </location>
</feature>
<keyword evidence="5" id="KW-1185">Reference proteome</keyword>
<dbReference type="EMBL" id="JAATEM010000005">
    <property type="protein sequence ID" value="NJP49573.1"/>
    <property type="molecule type" value="Genomic_DNA"/>
</dbReference>
<proteinExistence type="predicted"/>
<dbReference type="PANTHER" id="PTHR45833:SF1">
    <property type="entry name" value="METHIONINE SYNTHASE"/>
    <property type="match status" value="1"/>
</dbReference>
<keyword evidence="1" id="KW-0479">Metal-binding</keyword>
<evidence type="ECO:0000313" key="5">
    <source>
        <dbReference type="Proteomes" id="UP000730591"/>
    </source>
</evidence>
<dbReference type="Pfam" id="PF02310">
    <property type="entry name" value="B12-binding"/>
    <property type="match status" value="1"/>
</dbReference>
<dbReference type="PROSITE" id="PS51332">
    <property type="entry name" value="B12_BINDING"/>
    <property type="match status" value="1"/>
</dbReference>
<organism evidence="4 5">
    <name type="scientific">Streptomyces composti</name>
    <dbReference type="NCBI Taxonomy" id="2720025"/>
    <lineage>
        <taxon>Bacteria</taxon>
        <taxon>Bacillati</taxon>
        <taxon>Actinomycetota</taxon>
        <taxon>Actinomycetes</taxon>
        <taxon>Kitasatosporales</taxon>
        <taxon>Streptomycetaceae</taxon>
        <taxon>Streptomyces</taxon>
    </lineage>
</organism>
<dbReference type="InterPro" id="IPR050554">
    <property type="entry name" value="Met_Synthase/Corrinoid"/>
</dbReference>
<dbReference type="RefSeq" id="WP_167991662.1">
    <property type="nucleotide sequence ID" value="NZ_JAATEM010000005.1"/>
</dbReference>
<dbReference type="InterPro" id="IPR003759">
    <property type="entry name" value="Cbl-bd_cap"/>
</dbReference>
<evidence type="ECO:0000313" key="4">
    <source>
        <dbReference type="EMBL" id="NJP49573.1"/>
    </source>
</evidence>
<dbReference type="SUPFAM" id="SSF52242">
    <property type="entry name" value="Cobalamin (vitamin B12)-binding domain"/>
    <property type="match status" value="1"/>
</dbReference>
<dbReference type="InterPro" id="IPR036594">
    <property type="entry name" value="Meth_synthase_dom"/>
</dbReference>